<dbReference type="AlphaFoldDB" id="A0A6M5YJR1"/>
<gene>
    <name evidence="4" type="ORF">FTUN_1738</name>
</gene>
<dbReference type="KEGG" id="ftj:FTUN_1738"/>
<dbReference type="Pfam" id="PF04336">
    <property type="entry name" value="ACP_PD"/>
    <property type="match status" value="1"/>
</dbReference>
<dbReference type="GO" id="GO:0008770">
    <property type="term" value="F:[acyl-carrier-protein] phosphodiesterase activity"/>
    <property type="evidence" value="ECO:0007669"/>
    <property type="project" value="UniProtKB-EC"/>
</dbReference>
<evidence type="ECO:0000256" key="3">
    <source>
        <dbReference type="ARBA" id="ARBA00023098"/>
    </source>
</evidence>
<keyword evidence="1" id="KW-0444">Lipid biosynthesis</keyword>
<organism evidence="4 5">
    <name type="scientific">Frigoriglobus tundricola</name>
    <dbReference type="NCBI Taxonomy" id="2774151"/>
    <lineage>
        <taxon>Bacteria</taxon>
        <taxon>Pseudomonadati</taxon>
        <taxon>Planctomycetota</taxon>
        <taxon>Planctomycetia</taxon>
        <taxon>Gemmatales</taxon>
        <taxon>Gemmataceae</taxon>
        <taxon>Frigoriglobus</taxon>
    </lineage>
</organism>
<accession>A0A6M5YJR1</accession>
<name>A0A6M5YJR1_9BACT</name>
<dbReference type="PANTHER" id="PTHR38764">
    <property type="entry name" value="ACYL CARRIER PROTEIN PHOSPHODIESTERASE"/>
    <property type="match status" value="1"/>
</dbReference>
<dbReference type="GO" id="GO:0006633">
    <property type="term" value="P:fatty acid biosynthetic process"/>
    <property type="evidence" value="ECO:0007669"/>
    <property type="project" value="InterPro"/>
</dbReference>
<dbReference type="PANTHER" id="PTHR38764:SF1">
    <property type="entry name" value="ACYL CARRIER PROTEIN PHOSPHODIESTERASE"/>
    <property type="match status" value="1"/>
</dbReference>
<dbReference type="RefSeq" id="WP_171470261.1">
    <property type="nucleotide sequence ID" value="NZ_CP053452.2"/>
</dbReference>
<sequence length="196" mass="21969">MNLLAHALLSGADLEVRLGNVLADFVKGRDRLSMPPAFLEGVRQHQAIDAFTDSHPVVSRSKARVRDYRHATGILVDVFYDHFLTLSWHRFSAEPLERFNARLYAEFGAHTIALPPEAKDVLEQIVRDDWFGSYGSIAGVEDTLTRVSQRLEARTGRDFRLGSAVSQLVAHLDELAADFAEFFPLLRAHVETVRAA</sequence>
<dbReference type="EC" id="3.1.4.14" evidence="4"/>
<evidence type="ECO:0000256" key="1">
    <source>
        <dbReference type="ARBA" id="ARBA00022516"/>
    </source>
</evidence>
<evidence type="ECO:0000313" key="4">
    <source>
        <dbReference type="EMBL" id="QJW94218.1"/>
    </source>
</evidence>
<dbReference type="InterPro" id="IPR007431">
    <property type="entry name" value="ACP_PD"/>
</dbReference>
<dbReference type="Proteomes" id="UP000503447">
    <property type="component" value="Chromosome"/>
</dbReference>
<reference evidence="5" key="1">
    <citation type="submission" date="2020-05" db="EMBL/GenBank/DDBJ databases">
        <title>Frigoriglobus tundricola gen. nov., sp. nov., a psychrotolerant cellulolytic planctomycete of the family Gemmataceae with two divergent copies of 16S rRNA gene.</title>
        <authorList>
            <person name="Kulichevskaya I.S."/>
            <person name="Ivanova A.A."/>
            <person name="Naumoff D.G."/>
            <person name="Beletsky A.V."/>
            <person name="Rijpstra W.I.C."/>
            <person name="Sinninghe Damste J.S."/>
            <person name="Mardanov A.V."/>
            <person name="Ravin N.V."/>
            <person name="Dedysh S.N."/>
        </authorList>
    </citation>
    <scope>NUCLEOTIDE SEQUENCE [LARGE SCALE GENOMIC DNA]</scope>
    <source>
        <strain evidence="5">PL17</strain>
    </source>
</reference>
<protein>
    <submittedName>
        <fullName evidence="4">Acyl carrier protein phosphodiesterase</fullName>
        <ecNumber evidence="4">3.1.4.14</ecNumber>
    </submittedName>
</protein>
<proteinExistence type="predicted"/>
<evidence type="ECO:0000313" key="5">
    <source>
        <dbReference type="Proteomes" id="UP000503447"/>
    </source>
</evidence>
<keyword evidence="3" id="KW-0443">Lipid metabolism</keyword>
<evidence type="ECO:0000256" key="2">
    <source>
        <dbReference type="ARBA" id="ARBA00022801"/>
    </source>
</evidence>
<keyword evidence="2 4" id="KW-0378">Hydrolase</keyword>
<keyword evidence="5" id="KW-1185">Reference proteome</keyword>
<dbReference type="EMBL" id="CP053452">
    <property type="protein sequence ID" value="QJW94218.1"/>
    <property type="molecule type" value="Genomic_DNA"/>
</dbReference>